<keyword evidence="4" id="KW-1185">Reference proteome</keyword>
<dbReference type="Pfam" id="PF10988">
    <property type="entry name" value="DUF2807"/>
    <property type="match status" value="1"/>
</dbReference>
<keyword evidence="1" id="KW-0732">Signal</keyword>
<dbReference type="PROSITE" id="PS51257">
    <property type="entry name" value="PROKAR_LIPOPROTEIN"/>
    <property type="match status" value="1"/>
</dbReference>
<name>A0A1I4VIY7_9FLAO</name>
<evidence type="ECO:0000313" key="3">
    <source>
        <dbReference type="EMBL" id="SFN01016.1"/>
    </source>
</evidence>
<proteinExistence type="predicted"/>
<evidence type="ECO:0000256" key="1">
    <source>
        <dbReference type="SAM" id="SignalP"/>
    </source>
</evidence>
<dbReference type="Gene3D" id="2.160.20.120">
    <property type="match status" value="1"/>
</dbReference>
<organism evidence="3 4">
    <name type="scientific">Algoriella xinjiangensis</name>
    <dbReference type="NCBI Taxonomy" id="684065"/>
    <lineage>
        <taxon>Bacteria</taxon>
        <taxon>Pseudomonadati</taxon>
        <taxon>Bacteroidota</taxon>
        <taxon>Flavobacteriia</taxon>
        <taxon>Flavobacteriales</taxon>
        <taxon>Weeksellaceae</taxon>
        <taxon>Algoriella</taxon>
    </lineage>
</organism>
<dbReference type="Proteomes" id="UP000199149">
    <property type="component" value="Unassembled WGS sequence"/>
</dbReference>
<evidence type="ECO:0000313" key="4">
    <source>
        <dbReference type="Proteomes" id="UP000199149"/>
    </source>
</evidence>
<sequence length="234" mass="25478">MKKALLLGLLTFVVTSCSSSIDGDGAATAQKEYTANSIKDLSVSCNCNVILVPGNKTGVKVESHQNVIDNLVVEAKDNSLNIKEKSNVDQYSAYDVYVYVTRDLEKLKIDKQTSLTTSGTLNVDDLAVEVKDQAKINQTFLITNNFDLKADDQSGVLLEGTAGTMKVKAYGEAKLDLFKYEVNEADFTTDDNAVLDINARQTLYGSAKGNSIVNFMGDPNKDTKIADRAQVLKK</sequence>
<dbReference type="STRING" id="684065.SAMN05421738_105162"/>
<dbReference type="InterPro" id="IPR021255">
    <property type="entry name" value="DUF2807"/>
</dbReference>
<feature type="domain" description="Putative auto-transporter adhesin head GIN" evidence="2">
    <location>
        <begin position="41"/>
        <end position="219"/>
    </location>
</feature>
<dbReference type="AlphaFoldDB" id="A0A1I4VIY7"/>
<feature type="signal peptide" evidence="1">
    <location>
        <begin position="1"/>
        <end position="19"/>
    </location>
</feature>
<evidence type="ECO:0000259" key="2">
    <source>
        <dbReference type="Pfam" id="PF10988"/>
    </source>
</evidence>
<gene>
    <name evidence="3" type="ORF">SAMN05421738_105162</name>
</gene>
<dbReference type="RefSeq" id="WP_092907592.1">
    <property type="nucleotide sequence ID" value="NZ_FOUZ01000005.1"/>
</dbReference>
<accession>A0A1I4VIY7</accession>
<feature type="chain" id="PRO_5011653262" evidence="1">
    <location>
        <begin position="20"/>
        <end position="234"/>
    </location>
</feature>
<reference evidence="4" key="1">
    <citation type="submission" date="2016-10" db="EMBL/GenBank/DDBJ databases">
        <authorList>
            <person name="Varghese N."/>
            <person name="Submissions S."/>
        </authorList>
    </citation>
    <scope>NUCLEOTIDE SEQUENCE [LARGE SCALE GENOMIC DNA]</scope>
    <source>
        <strain evidence="4">XJ109</strain>
    </source>
</reference>
<protein>
    <submittedName>
        <fullName evidence="3">Putative auto-transporter adhesin, head GIN domain</fullName>
    </submittedName>
</protein>
<dbReference type="OrthoDB" id="1433047at2"/>
<dbReference type="EMBL" id="FOUZ01000005">
    <property type="protein sequence ID" value="SFN01016.1"/>
    <property type="molecule type" value="Genomic_DNA"/>
</dbReference>